<evidence type="ECO:0000313" key="3">
    <source>
        <dbReference type="Proteomes" id="UP000187209"/>
    </source>
</evidence>
<protein>
    <submittedName>
        <fullName evidence="2">Uncharacterized protein</fullName>
    </submittedName>
</protein>
<dbReference type="Proteomes" id="UP000187209">
    <property type="component" value="Unassembled WGS sequence"/>
</dbReference>
<evidence type="ECO:0000256" key="1">
    <source>
        <dbReference type="SAM" id="MobiDB-lite"/>
    </source>
</evidence>
<organism evidence="2 3">
    <name type="scientific">Stentor coeruleus</name>
    <dbReference type="NCBI Taxonomy" id="5963"/>
    <lineage>
        <taxon>Eukaryota</taxon>
        <taxon>Sar</taxon>
        <taxon>Alveolata</taxon>
        <taxon>Ciliophora</taxon>
        <taxon>Postciliodesmatophora</taxon>
        <taxon>Heterotrichea</taxon>
        <taxon>Heterotrichida</taxon>
        <taxon>Stentoridae</taxon>
        <taxon>Stentor</taxon>
    </lineage>
</organism>
<dbReference type="AlphaFoldDB" id="A0A1R2CZR5"/>
<comment type="caution">
    <text evidence="2">The sequence shown here is derived from an EMBL/GenBank/DDBJ whole genome shotgun (WGS) entry which is preliminary data.</text>
</comment>
<feature type="region of interest" description="Disordered" evidence="1">
    <location>
        <begin position="135"/>
        <end position="171"/>
    </location>
</feature>
<reference evidence="2 3" key="1">
    <citation type="submission" date="2016-11" db="EMBL/GenBank/DDBJ databases">
        <title>The macronuclear genome of Stentor coeruleus: a giant cell with tiny introns.</title>
        <authorList>
            <person name="Slabodnick M."/>
            <person name="Ruby J.G."/>
            <person name="Reiff S.B."/>
            <person name="Swart E.C."/>
            <person name="Gosai S."/>
            <person name="Prabakaran S."/>
            <person name="Witkowska E."/>
            <person name="Larue G.E."/>
            <person name="Fisher S."/>
            <person name="Freeman R.M."/>
            <person name="Gunawardena J."/>
            <person name="Chu W."/>
            <person name="Stover N.A."/>
            <person name="Gregory B.D."/>
            <person name="Nowacki M."/>
            <person name="Derisi J."/>
            <person name="Roy S.W."/>
            <person name="Marshall W.F."/>
            <person name="Sood P."/>
        </authorList>
    </citation>
    <scope>NUCLEOTIDE SEQUENCE [LARGE SCALE GENOMIC DNA]</scope>
    <source>
        <strain evidence="2">WM001</strain>
    </source>
</reference>
<keyword evidence="3" id="KW-1185">Reference proteome</keyword>
<accession>A0A1R2CZR5</accession>
<name>A0A1R2CZR5_9CILI</name>
<proteinExistence type="predicted"/>
<feature type="compositionally biased region" description="Basic residues" evidence="1">
    <location>
        <begin position="135"/>
        <end position="144"/>
    </location>
</feature>
<evidence type="ECO:0000313" key="2">
    <source>
        <dbReference type="EMBL" id="OMJ94496.1"/>
    </source>
</evidence>
<sequence length="480" mass="55895">MKSHELTIKSKRQYYDKNTQTDFSVLNYELLIRMKDKQIHQLQKKLQKFKPPPTKLTVSAEKSLDTSIDSFQLSPQFRHHNFFPSEDFDSSSQAIKSLNTKVPLDTAIIEEIDKLTQGNFNNIKTKEDLKAYSKLQKKAQKKKPLPPMNGNTNSKSSLLRQSKESLKTKPKVKQTNVISELLYKEDQDKDSWNVVLNKFREDPQLLSQALQGMRIKEDKKIRSSVSTEPVVRNRVNSVYKNRKYSQEPVQEFRPISAGVNKTNKVHKPFTGKNKDIDWSKSVLDSLVGQKKTDFSYLDPTMFTSLEVEELMVNKTYSNLDFLYEKSIKTLVRLKTEMLIPNNYMIIPQKSKENLEQILLNCFQLFRARLMIIKVLQLIHIREDCLLRLMANDENIEKLYKNLVRLGKKILHIIMYLKCTKFPIGTFVYLGEDYAEKIQKDLKKILSVYPDLKNSDLDEVLSQLSPAQGSYYGEMPKNPIF</sequence>
<dbReference type="EMBL" id="MPUH01000025">
    <property type="protein sequence ID" value="OMJ94496.1"/>
    <property type="molecule type" value="Genomic_DNA"/>
</dbReference>
<dbReference type="OrthoDB" id="325086at2759"/>
<feature type="compositionally biased region" description="Polar residues" evidence="1">
    <location>
        <begin position="149"/>
        <end position="160"/>
    </location>
</feature>
<gene>
    <name evidence="2" type="ORF">SteCoe_2264</name>
</gene>